<name>A0A1I6ED17_9FIRM</name>
<dbReference type="InterPro" id="IPR007055">
    <property type="entry name" value="BON_dom"/>
</dbReference>
<evidence type="ECO:0000313" key="3">
    <source>
        <dbReference type="Proteomes" id="UP000199584"/>
    </source>
</evidence>
<proteinExistence type="predicted"/>
<protein>
    <submittedName>
        <fullName evidence="2">Osmotically-inducible protein OsmY, contains BON domain</fullName>
    </submittedName>
</protein>
<evidence type="ECO:0000313" key="2">
    <source>
        <dbReference type="EMBL" id="SFR15646.1"/>
    </source>
</evidence>
<dbReference type="EMBL" id="FOYM01000036">
    <property type="protein sequence ID" value="SFR15646.1"/>
    <property type="molecule type" value="Genomic_DNA"/>
</dbReference>
<dbReference type="PROSITE" id="PS50914">
    <property type="entry name" value="BON"/>
    <property type="match status" value="2"/>
</dbReference>
<feature type="domain" description="BON" evidence="1">
    <location>
        <begin position="77"/>
        <end position="145"/>
    </location>
</feature>
<sequence>MSEKDNNLQRKVQEMLDNDKDLKGYGLKANVIDGEVQVSGIVDTLAEQSRLKESLVKMPGVKRVEPGLAVSTDGAINDKSVTDEVMEELNANPRVSLRHVGAKSVDGTVFLMGRVDTPEEEQEAIGIAEKARGVKNVVSQLKVDPGGGYDDESLEAIFHHQVNNDREEVDDTRIF</sequence>
<evidence type="ECO:0000259" key="1">
    <source>
        <dbReference type="PROSITE" id="PS50914"/>
    </source>
</evidence>
<dbReference type="PANTHER" id="PTHR34606:SF15">
    <property type="entry name" value="BON DOMAIN-CONTAINING PROTEIN"/>
    <property type="match status" value="1"/>
</dbReference>
<reference evidence="3" key="1">
    <citation type="submission" date="2016-10" db="EMBL/GenBank/DDBJ databases">
        <authorList>
            <person name="Varghese N."/>
            <person name="Submissions S."/>
        </authorList>
    </citation>
    <scope>NUCLEOTIDE SEQUENCE [LARGE SCALE GENOMIC DNA]</scope>
    <source>
        <strain evidence="3">DSM 3669</strain>
    </source>
</reference>
<dbReference type="Pfam" id="PF04972">
    <property type="entry name" value="BON"/>
    <property type="match status" value="2"/>
</dbReference>
<keyword evidence="3" id="KW-1185">Reference proteome</keyword>
<accession>A0A1I6ED17</accession>
<dbReference type="Proteomes" id="UP000199584">
    <property type="component" value="Unassembled WGS sequence"/>
</dbReference>
<dbReference type="STRING" id="39060.SAMN05660706_13627"/>
<dbReference type="InterPro" id="IPR051686">
    <property type="entry name" value="Lipoprotein_DolP"/>
</dbReference>
<dbReference type="PANTHER" id="PTHR34606">
    <property type="entry name" value="BON DOMAIN-CONTAINING PROTEIN"/>
    <property type="match status" value="1"/>
</dbReference>
<gene>
    <name evidence="2" type="ORF">SAMN05660706_13627</name>
</gene>
<organism evidence="2 3">
    <name type="scientific">Desulfoscipio geothermicus DSM 3669</name>
    <dbReference type="NCBI Taxonomy" id="1121426"/>
    <lineage>
        <taxon>Bacteria</taxon>
        <taxon>Bacillati</taxon>
        <taxon>Bacillota</taxon>
        <taxon>Clostridia</taxon>
        <taxon>Eubacteriales</taxon>
        <taxon>Desulfallaceae</taxon>
        <taxon>Desulfoscipio</taxon>
    </lineage>
</organism>
<dbReference type="Gene3D" id="3.30.1340.30">
    <property type="match status" value="2"/>
</dbReference>
<dbReference type="InterPro" id="IPR014004">
    <property type="entry name" value="Transpt-assoc_nodulatn_dom_bac"/>
</dbReference>
<dbReference type="AlphaFoldDB" id="A0A1I6ED17"/>
<feature type="domain" description="BON" evidence="1">
    <location>
        <begin position="4"/>
        <end position="72"/>
    </location>
</feature>
<dbReference type="RefSeq" id="WP_245779832.1">
    <property type="nucleotide sequence ID" value="NZ_FOYM01000036.1"/>
</dbReference>
<dbReference type="SMART" id="SM00749">
    <property type="entry name" value="BON"/>
    <property type="match status" value="2"/>
</dbReference>